<dbReference type="EMBL" id="JAODUP010000153">
    <property type="protein sequence ID" value="KAK2159442.1"/>
    <property type="molecule type" value="Genomic_DNA"/>
</dbReference>
<evidence type="ECO:0000313" key="2">
    <source>
        <dbReference type="Proteomes" id="UP001208570"/>
    </source>
</evidence>
<sequence>MFFSGTPVKRTDIIYKWILDGHREAVTAAPLYNCSFKHVRQYNMTVEASNLVPRANKGLSRCIWNLISVHPRKIIVL</sequence>
<proteinExistence type="predicted"/>
<keyword evidence="2" id="KW-1185">Reference proteome</keyword>
<dbReference type="Proteomes" id="UP001208570">
    <property type="component" value="Unassembled WGS sequence"/>
</dbReference>
<dbReference type="AlphaFoldDB" id="A0AAD9N6Z3"/>
<protein>
    <submittedName>
        <fullName evidence="1">Uncharacterized protein</fullName>
    </submittedName>
</protein>
<reference evidence="1" key="1">
    <citation type="journal article" date="2023" name="Mol. Biol. Evol.">
        <title>Third-Generation Sequencing Reveals the Adaptive Role of the Epigenome in Three Deep-Sea Polychaetes.</title>
        <authorList>
            <person name="Perez M."/>
            <person name="Aroh O."/>
            <person name="Sun Y."/>
            <person name="Lan Y."/>
            <person name="Juniper S.K."/>
            <person name="Young C.R."/>
            <person name="Angers B."/>
            <person name="Qian P.Y."/>
        </authorList>
    </citation>
    <scope>NUCLEOTIDE SEQUENCE</scope>
    <source>
        <strain evidence="1">P08H-3</strain>
    </source>
</reference>
<organism evidence="1 2">
    <name type="scientific">Paralvinella palmiformis</name>
    <dbReference type="NCBI Taxonomy" id="53620"/>
    <lineage>
        <taxon>Eukaryota</taxon>
        <taxon>Metazoa</taxon>
        <taxon>Spiralia</taxon>
        <taxon>Lophotrochozoa</taxon>
        <taxon>Annelida</taxon>
        <taxon>Polychaeta</taxon>
        <taxon>Sedentaria</taxon>
        <taxon>Canalipalpata</taxon>
        <taxon>Terebellida</taxon>
        <taxon>Terebelliformia</taxon>
        <taxon>Alvinellidae</taxon>
        <taxon>Paralvinella</taxon>
    </lineage>
</organism>
<name>A0AAD9N6Z3_9ANNE</name>
<comment type="caution">
    <text evidence="1">The sequence shown here is derived from an EMBL/GenBank/DDBJ whole genome shotgun (WGS) entry which is preliminary data.</text>
</comment>
<gene>
    <name evidence="1" type="ORF">LSH36_153g04000</name>
</gene>
<evidence type="ECO:0000313" key="1">
    <source>
        <dbReference type="EMBL" id="KAK2159442.1"/>
    </source>
</evidence>
<accession>A0AAD9N6Z3</accession>